<protein>
    <submittedName>
        <fullName evidence="2">Uncharacterized protein</fullName>
    </submittedName>
</protein>
<gene>
    <name evidence="2" type="ORF">SeMB42_g01224</name>
</gene>
<sequence>MLSARMRRLSVIVFCLSAVMLTSVRAAPAGDEDAIFFCIMQMQNQASVVIRNRLRDINMSFRLTEVSQNPVAYVSNKIAAIASKAIPKDPPYSQDQLLGWPNGQDTSDIPSRFLRAYHALVFEKLKTLFIKLQLLIDDTIDSGMYQSVEMGLKELWRALENHYNLEARYRGPKHHGNPIQLKLPFFDATRPGKISEELTNRRPMKFDGSKLHGDIQRITRLRQACRVCEHGHLQREVSLHSLMHGG</sequence>
<evidence type="ECO:0000313" key="3">
    <source>
        <dbReference type="Proteomes" id="UP000317494"/>
    </source>
</evidence>
<reference evidence="2 3" key="1">
    <citation type="journal article" date="2019" name="Sci. Rep.">
        <title>Comparative genomics of chytrid fungi reveal insights into the obligate biotrophic and pathogenic lifestyle of Synchytrium endobioticum.</title>
        <authorList>
            <person name="van de Vossenberg B.T.L.H."/>
            <person name="Warris S."/>
            <person name="Nguyen H.D.T."/>
            <person name="van Gent-Pelzer M.P.E."/>
            <person name="Joly D.L."/>
            <person name="van de Geest H.C."/>
            <person name="Bonants P.J.M."/>
            <person name="Smith D.S."/>
            <person name="Levesque C.A."/>
            <person name="van der Lee T.A.J."/>
        </authorList>
    </citation>
    <scope>NUCLEOTIDE SEQUENCE [LARGE SCALE GENOMIC DNA]</scope>
    <source>
        <strain evidence="2 3">MB42</strain>
    </source>
</reference>
<organism evidence="2 3">
    <name type="scientific">Synchytrium endobioticum</name>
    <dbReference type="NCBI Taxonomy" id="286115"/>
    <lineage>
        <taxon>Eukaryota</taxon>
        <taxon>Fungi</taxon>
        <taxon>Fungi incertae sedis</taxon>
        <taxon>Chytridiomycota</taxon>
        <taxon>Chytridiomycota incertae sedis</taxon>
        <taxon>Chytridiomycetes</taxon>
        <taxon>Synchytriales</taxon>
        <taxon>Synchytriaceae</taxon>
        <taxon>Synchytrium</taxon>
    </lineage>
</organism>
<evidence type="ECO:0000256" key="1">
    <source>
        <dbReference type="SAM" id="SignalP"/>
    </source>
</evidence>
<name>A0A507DMG9_9FUNG</name>
<keyword evidence="3" id="KW-1185">Reference proteome</keyword>
<dbReference type="VEuPathDB" id="FungiDB:SeMB42_g01224"/>
<dbReference type="Proteomes" id="UP000317494">
    <property type="component" value="Unassembled WGS sequence"/>
</dbReference>
<feature type="signal peptide" evidence="1">
    <location>
        <begin position="1"/>
        <end position="26"/>
    </location>
</feature>
<proteinExistence type="predicted"/>
<accession>A0A507DMG9</accession>
<evidence type="ECO:0000313" key="2">
    <source>
        <dbReference type="EMBL" id="TPX52716.1"/>
    </source>
</evidence>
<comment type="caution">
    <text evidence="2">The sequence shown here is derived from an EMBL/GenBank/DDBJ whole genome shotgun (WGS) entry which is preliminary data.</text>
</comment>
<dbReference type="EMBL" id="QEAN01000029">
    <property type="protein sequence ID" value="TPX52716.1"/>
    <property type="molecule type" value="Genomic_DNA"/>
</dbReference>
<dbReference type="AlphaFoldDB" id="A0A507DMG9"/>
<feature type="chain" id="PRO_5021196922" evidence="1">
    <location>
        <begin position="27"/>
        <end position="246"/>
    </location>
</feature>
<keyword evidence="1" id="KW-0732">Signal</keyword>